<name>A0ABN3GX17_9PSEU</name>
<comment type="subcellular location">
    <subcellularLocation>
        <location evidence="2">Cell membrane</location>
    </subcellularLocation>
</comment>
<dbReference type="PRINTS" id="PR00344">
    <property type="entry name" value="BCTRLSENSOR"/>
</dbReference>
<evidence type="ECO:0000256" key="7">
    <source>
        <dbReference type="ARBA" id="ARBA00022777"/>
    </source>
</evidence>
<dbReference type="EMBL" id="BAAARA010000024">
    <property type="protein sequence ID" value="GAA2363370.1"/>
    <property type="molecule type" value="Genomic_DNA"/>
</dbReference>
<dbReference type="SMART" id="SM00304">
    <property type="entry name" value="HAMP"/>
    <property type="match status" value="1"/>
</dbReference>
<dbReference type="InterPro" id="IPR005467">
    <property type="entry name" value="His_kinase_dom"/>
</dbReference>
<evidence type="ECO:0000256" key="1">
    <source>
        <dbReference type="ARBA" id="ARBA00000085"/>
    </source>
</evidence>
<accession>A0ABN3GX17</accession>
<dbReference type="RefSeq" id="WP_344137717.1">
    <property type="nucleotide sequence ID" value="NZ_BAAARA010000024.1"/>
</dbReference>
<dbReference type="Gene3D" id="6.10.340.10">
    <property type="match status" value="1"/>
</dbReference>
<feature type="domain" description="Histidine kinase" evidence="12">
    <location>
        <begin position="248"/>
        <end position="458"/>
    </location>
</feature>
<keyword evidence="4" id="KW-0597">Phosphoprotein</keyword>
<dbReference type="CDD" id="cd06225">
    <property type="entry name" value="HAMP"/>
    <property type="match status" value="1"/>
</dbReference>
<dbReference type="InterPro" id="IPR003594">
    <property type="entry name" value="HATPase_dom"/>
</dbReference>
<evidence type="ECO:0000256" key="10">
    <source>
        <dbReference type="ARBA" id="ARBA00023136"/>
    </source>
</evidence>
<dbReference type="Gene3D" id="1.10.287.130">
    <property type="match status" value="1"/>
</dbReference>
<dbReference type="Pfam" id="PF02518">
    <property type="entry name" value="HATPase_c"/>
    <property type="match status" value="1"/>
</dbReference>
<dbReference type="SUPFAM" id="SSF158472">
    <property type="entry name" value="HAMP domain-like"/>
    <property type="match status" value="1"/>
</dbReference>
<dbReference type="PROSITE" id="PS50885">
    <property type="entry name" value="HAMP"/>
    <property type="match status" value="1"/>
</dbReference>
<organism evidence="14 15">
    <name type="scientific">Saccharopolyspora halophila</name>
    <dbReference type="NCBI Taxonomy" id="405551"/>
    <lineage>
        <taxon>Bacteria</taxon>
        <taxon>Bacillati</taxon>
        <taxon>Actinomycetota</taxon>
        <taxon>Actinomycetes</taxon>
        <taxon>Pseudonocardiales</taxon>
        <taxon>Pseudonocardiaceae</taxon>
        <taxon>Saccharopolyspora</taxon>
    </lineage>
</organism>
<keyword evidence="7 14" id="KW-0418">Kinase</keyword>
<evidence type="ECO:0000256" key="9">
    <source>
        <dbReference type="ARBA" id="ARBA00023012"/>
    </source>
</evidence>
<keyword evidence="5" id="KW-0808">Transferase</keyword>
<evidence type="ECO:0000256" key="5">
    <source>
        <dbReference type="ARBA" id="ARBA00022679"/>
    </source>
</evidence>
<keyword evidence="11" id="KW-0175">Coiled coil</keyword>
<keyword evidence="9" id="KW-0902">Two-component regulatory system</keyword>
<protein>
    <recommendedName>
        <fullName evidence="3">histidine kinase</fullName>
        <ecNumber evidence="3">2.7.13.3</ecNumber>
    </recommendedName>
</protein>
<dbReference type="SMART" id="SM00387">
    <property type="entry name" value="HATPase_c"/>
    <property type="match status" value="1"/>
</dbReference>
<evidence type="ECO:0000259" key="13">
    <source>
        <dbReference type="PROSITE" id="PS50885"/>
    </source>
</evidence>
<dbReference type="CDD" id="cd00075">
    <property type="entry name" value="HATPase"/>
    <property type="match status" value="1"/>
</dbReference>
<comment type="caution">
    <text evidence="14">The sequence shown here is derived from an EMBL/GenBank/DDBJ whole genome shotgun (WGS) entry which is preliminary data.</text>
</comment>
<dbReference type="CDD" id="cd00082">
    <property type="entry name" value="HisKA"/>
    <property type="match status" value="1"/>
</dbReference>
<reference evidence="14 15" key="1">
    <citation type="journal article" date="2019" name="Int. J. Syst. Evol. Microbiol.">
        <title>The Global Catalogue of Microorganisms (GCM) 10K type strain sequencing project: providing services to taxonomists for standard genome sequencing and annotation.</title>
        <authorList>
            <consortium name="The Broad Institute Genomics Platform"/>
            <consortium name="The Broad Institute Genome Sequencing Center for Infectious Disease"/>
            <person name="Wu L."/>
            <person name="Ma J."/>
        </authorList>
    </citation>
    <scope>NUCLEOTIDE SEQUENCE [LARGE SCALE GENOMIC DNA]</scope>
    <source>
        <strain evidence="14 15">JCM 16221</strain>
    </source>
</reference>
<dbReference type="PANTHER" id="PTHR45436:SF5">
    <property type="entry name" value="SENSOR HISTIDINE KINASE TRCS"/>
    <property type="match status" value="1"/>
</dbReference>
<evidence type="ECO:0000313" key="15">
    <source>
        <dbReference type="Proteomes" id="UP001501218"/>
    </source>
</evidence>
<evidence type="ECO:0000256" key="11">
    <source>
        <dbReference type="SAM" id="Coils"/>
    </source>
</evidence>
<evidence type="ECO:0000256" key="8">
    <source>
        <dbReference type="ARBA" id="ARBA00022989"/>
    </source>
</evidence>
<dbReference type="PANTHER" id="PTHR45436">
    <property type="entry name" value="SENSOR HISTIDINE KINASE YKOH"/>
    <property type="match status" value="1"/>
</dbReference>
<evidence type="ECO:0000256" key="6">
    <source>
        <dbReference type="ARBA" id="ARBA00022692"/>
    </source>
</evidence>
<dbReference type="InterPro" id="IPR050428">
    <property type="entry name" value="TCS_sensor_his_kinase"/>
</dbReference>
<dbReference type="Pfam" id="PF00512">
    <property type="entry name" value="HisKA"/>
    <property type="match status" value="1"/>
</dbReference>
<dbReference type="Proteomes" id="UP001501218">
    <property type="component" value="Unassembled WGS sequence"/>
</dbReference>
<dbReference type="SMART" id="SM00388">
    <property type="entry name" value="HisKA"/>
    <property type="match status" value="1"/>
</dbReference>
<dbReference type="PROSITE" id="PS50109">
    <property type="entry name" value="HIS_KIN"/>
    <property type="match status" value="1"/>
</dbReference>
<dbReference type="SUPFAM" id="SSF47384">
    <property type="entry name" value="Homodimeric domain of signal transducing histidine kinase"/>
    <property type="match status" value="1"/>
</dbReference>
<dbReference type="GO" id="GO:0016301">
    <property type="term" value="F:kinase activity"/>
    <property type="evidence" value="ECO:0007669"/>
    <property type="project" value="UniProtKB-KW"/>
</dbReference>
<dbReference type="InterPro" id="IPR004358">
    <property type="entry name" value="Sig_transdc_His_kin-like_C"/>
</dbReference>
<keyword evidence="6" id="KW-0812">Transmembrane</keyword>
<dbReference type="EC" id="2.7.13.3" evidence="3"/>
<evidence type="ECO:0000256" key="4">
    <source>
        <dbReference type="ARBA" id="ARBA00022553"/>
    </source>
</evidence>
<keyword evidence="10" id="KW-0472">Membrane</keyword>
<dbReference type="InterPro" id="IPR036097">
    <property type="entry name" value="HisK_dim/P_sf"/>
</dbReference>
<dbReference type="InterPro" id="IPR036890">
    <property type="entry name" value="HATPase_C_sf"/>
</dbReference>
<comment type="catalytic activity">
    <reaction evidence="1">
        <text>ATP + protein L-histidine = ADP + protein N-phospho-L-histidine.</text>
        <dbReference type="EC" id="2.7.13.3"/>
    </reaction>
</comment>
<proteinExistence type="predicted"/>
<sequence>MRRRLLGILLALGTCLVAALGAPLAYVLTSDLSQELFVSRADDAAYFADVAETALQTGHPARLRALTARYQWLYDSPVTVIDPNGRTVISSGEAIDVRSPANRPTVLHALAGRPPERPSHLAWPWNPRNYLIAEPIIRDGRVLGAVLIESPTQWAREQAAWMLGMVVFGCAVVLAVLAHGVAVPIVGWVLRPVRHLDNATHQVAAGHLEARVPEQTGPPELRRLTTHFNAMADSVADAIVQQREFVAQASHQLRNPLTSLRLRIESLEHVEDVAGRQDLAHAVEEIERLERTVDGLLELARAEASQLERRPVDVGATVRHRVASWYPAFERCDTPLILDAPEAEIAANCLPDVLDDAVDALLHNALKFAPGRLVSVTVRRDRSDVVVEVRDRGEQLPAEEAARVGERFWRSRRHQNVPGTGLGLAVTRTLVEGVGGTLTVEPTQPHGLVARIRLPTPPGQE</sequence>
<evidence type="ECO:0000313" key="14">
    <source>
        <dbReference type="EMBL" id="GAA2363370.1"/>
    </source>
</evidence>
<dbReference type="SUPFAM" id="SSF55874">
    <property type="entry name" value="ATPase domain of HSP90 chaperone/DNA topoisomerase II/histidine kinase"/>
    <property type="match status" value="1"/>
</dbReference>
<feature type="domain" description="HAMP" evidence="13">
    <location>
        <begin position="187"/>
        <end position="240"/>
    </location>
</feature>
<dbReference type="InterPro" id="IPR003661">
    <property type="entry name" value="HisK_dim/P_dom"/>
</dbReference>
<dbReference type="InterPro" id="IPR003660">
    <property type="entry name" value="HAMP_dom"/>
</dbReference>
<dbReference type="Pfam" id="PF00672">
    <property type="entry name" value="HAMP"/>
    <property type="match status" value="1"/>
</dbReference>
<keyword evidence="8" id="KW-1133">Transmembrane helix</keyword>
<evidence type="ECO:0000259" key="12">
    <source>
        <dbReference type="PROSITE" id="PS50109"/>
    </source>
</evidence>
<feature type="coiled-coil region" evidence="11">
    <location>
        <begin position="279"/>
        <end position="306"/>
    </location>
</feature>
<evidence type="ECO:0000256" key="2">
    <source>
        <dbReference type="ARBA" id="ARBA00004236"/>
    </source>
</evidence>
<evidence type="ECO:0000256" key="3">
    <source>
        <dbReference type="ARBA" id="ARBA00012438"/>
    </source>
</evidence>
<keyword evidence="15" id="KW-1185">Reference proteome</keyword>
<dbReference type="Gene3D" id="3.30.565.10">
    <property type="entry name" value="Histidine kinase-like ATPase, C-terminal domain"/>
    <property type="match status" value="1"/>
</dbReference>
<gene>
    <name evidence="14" type="ORF">GCM10009854_48850</name>
</gene>